<dbReference type="InterPro" id="IPR036986">
    <property type="entry name" value="S4_RNA-bd_sf"/>
</dbReference>
<keyword evidence="3 8" id="KW-0547">Nucleotide-binding</keyword>
<evidence type="ECO:0000256" key="3">
    <source>
        <dbReference type="ARBA" id="ARBA00022741"/>
    </source>
</evidence>
<comment type="caution">
    <text evidence="10">The sequence shown here is derived from an EMBL/GenBank/DDBJ whole genome shotgun (WGS) entry which is preliminary data.</text>
</comment>
<keyword evidence="6 8" id="KW-0030">Aminoacyl-tRNA synthetase</keyword>
<evidence type="ECO:0000256" key="5">
    <source>
        <dbReference type="ARBA" id="ARBA00022917"/>
    </source>
</evidence>
<evidence type="ECO:0000256" key="1">
    <source>
        <dbReference type="ARBA" id="ARBA00005594"/>
    </source>
</evidence>
<dbReference type="GO" id="GO:0004831">
    <property type="term" value="F:tyrosine-tRNA ligase activity"/>
    <property type="evidence" value="ECO:0007669"/>
    <property type="project" value="UniProtKB-EC"/>
</dbReference>
<dbReference type="PANTHER" id="PTHR11766">
    <property type="entry name" value="TYROSYL-TRNA SYNTHETASE"/>
    <property type="match status" value="1"/>
</dbReference>
<dbReference type="EMBL" id="CAJPDR010000025">
    <property type="protein sequence ID" value="CAF9907933.1"/>
    <property type="molecule type" value="Genomic_DNA"/>
</dbReference>
<evidence type="ECO:0000256" key="6">
    <source>
        <dbReference type="ARBA" id="ARBA00023146"/>
    </source>
</evidence>
<dbReference type="GO" id="GO:0003723">
    <property type="term" value="F:RNA binding"/>
    <property type="evidence" value="ECO:0007669"/>
    <property type="project" value="InterPro"/>
</dbReference>
<dbReference type="InterPro" id="IPR002307">
    <property type="entry name" value="Tyr-tRNA-ligase"/>
</dbReference>
<protein>
    <recommendedName>
        <fullName evidence="8">Tyrosine--tRNA ligase</fullName>
        <ecNumber evidence="8">6.1.1.1</ecNumber>
    </recommendedName>
    <alternativeName>
        <fullName evidence="8">Tyrosyl-tRNA synthetase</fullName>
    </alternativeName>
</protein>
<feature type="domain" description="Tyrosyl-tRNA synthetase C-terminal" evidence="9">
    <location>
        <begin position="450"/>
        <end position="565"/>
    </location>
</feature>
<sequence length="608" mass="69094">MIPHTSPGLLQKSRYTYQSCAHGLRTILPASQRRSITQNYIKKTLEAKIAWARQATDIKAGTKESMLTMLEKRGYVNQIVGERDDLDRLLTEKRVGVYVGVDPTAPSMHVGHLLPLMVLYWMYIHGFHACSLLGGTTAQIGDPIGRTTTREKQHSSVRKVNMLKIHMQLKSIWAHVEHSARGYGYNWEWAWKREVTNNNAWLNKLPALELLKLLGSGVRLGTMLGRDTVKTRMDSKEGMSFSEFTYPLLQSWDWWHMYSTKDIQVQVGGSDQFGNILAGIDAINHIRHNHYDPLIRQDEQKFEEREAFLKRPMGFTVPILTTSSGVKFGKSEGNAIWLDREITSGFDLYQFFLRTADSDVHRYLKLFTFEPLEDLETIMEEHNKAPSKRIAQHKLAHEVLKLVHGETLANEAKQEHSRIFNKSFATNPQTDDDGNQSADYVNKAAPFSNNDNAPTQSLILPKSLIYNQSMHHVLYHAGLVASRSEGYRLVSKGGAYLGARPGGTGTMGEQVDYSPAAHWNGEETEKYIIGDNTLIIRVGKWKVKVIKIISDEEFEEKGLSAPGWKEDKPEERITTDIKSMKTWYSKKYVAKAPIHQKRPQRGSDVEPA</sequence>
<proteinExistence type="inferred from homology"/>
<comment type="catalytic activity">
    <reaction evidence="7 8">
        <text>tRNA(Tyr) + L-tyrosine + ATP = L-tyrosyl-tRNA(Tyr) + AMP + diphosphate + H(+)</text>
        <dbReference type="Rhea" id="RHEA:10220"/>
        <dbReference type="Rhea" id="RHEA-COMP:9706"/>
        <dbReference type="Rhea" id="RHEA-COMP:9707"/>
        <dbReference type="ChEBI" id="CHEBI:15378"/>
        <dbReference type="ChEBI" id="CHEBI:30616"/>
        <dbReference type="ChEBI" id="CHEBI:33019"/>
        <dbReference type="ChEBI" id="CHEBI:58315"/>
        <dbReference type="ChEBI" id="CHEBI:78442"/>
        <dbReference type="ChEBI" id="CHEBI:78536"/>
        <dbReference type="ChEBI" id="CHEBI:456215"/>
        <dbReference type="EC" id="6.1.1.1"/>
    </reaction>
</comment>
<dbReference type="InterPro" id="IPR002305">
    <property type="entry name" value="aa-tRNA-synth_Ic"/>
</dbReference>
<organism evidence="10 11">
    <name type="scientific">Alectoria fallacina</name>
    <dbReference type="NCBI Taxonomy" id="1903189"/>
    <lineage>
        <taxon>Eukaryota</taxon>
        <taxon>Fungi</taxon>
        <taxon>Dikarya</taxon>
        <taxon>Ascomycota</taxon>
        <taxon>Pezizomycotina</taxon>
        <taxon>Lecanoromycetes</taxon>
        <taxon>OSLEUM clade</taxon>
        <taxon>Lecanoromycetidae</taxon>
        <taxon>Lecanorales</taxon>
        <taxon>Lecanorineae</taxon>
        <taxon>Parmeliaceae</taxon>
        <taxon>Alectoria</taxon>
    </lineage>
</organism>
<dbReference type="FunFam" id="1.10.240.10:FF:000001">
    <property type="entry name" value="Tyrosine--tRNA ligase"/>
    <property type="match status" value="1"/>
</dbReference>
<keyword evidence="4 8" id="KW-0067">ATP-binding</keyword>
<dbReference type="Pfam" id="PF00579">
    <property type="entry name" value="tRNA-synt_1b"/>
    <property type="match status" value="1"/>
</dbReference>
<keyword evidence="11" id="KW-1185">Reference proteome</keyword>
<gene>
    <name evidence="10" type="primary">MSY1</name>
    <name evidence="10" type="ORF">ALECFALPRED_004043</name>
</gene>
<dbReference type="CDD" id="cd00805">
    <property type="entry name" value="TyrRS_core"/>
    <property type="match status" value="1"/>
</dbReference>
<dbReference type="PRINTS" id="PR01040">
    <property type="entry name" value="TRNASYNTHTYR"/>
</dbReference>
<dbReference type="AlphaFoldDB" id="A0A8H3EP19"/>
<dbReference type="SUPFAM" id="SSF52374">
    <property type="entry name" value="Nucleotidylyl transferase"/>
    <property type="match status" value="1"/>
</dbReference>
<dbReference type="Proteomes" id="UP000664203">
    <property type="component" value="Unassembled WGS sequence"/>
</dbReference>
<evidence type="ECO:0000256" key="2">
    <source>
        <dbReference type="ARBA" id="ARBA00022598"/>
    </source>
</evidence>
<evidence type="ECO:0000256" key="4">
    <source>
        <dbReference type="ARBA" id="ARBA00022840"/>
    </source>
</evidence>
<comment type="similarity">
    <text evidence="1 8">Belongs to the class-I aminoacyl-tRNA synthetase family.</text>
</comment>
<dbReference type="GO" id="GO:0005829">
    <property type="term" value="C:cytosol"/>
    <property type="evidence" value="ECO:0007669"/>
    <property type="project" value="TreeGrafter"/>
</dbReference>
<dbReference type="EC" id="6.1.1.1" evidence="8"/>
<dbReference type="PROSITE" id="PS00178">
    <property type="entry name" value="AA_TRNA_LIGASE_I"/>
    <property type="match status" value="1"/>
</dbReference>
<dbReference type="GO" id="GO:0006437">
    <property type="term" value="P:tyrosyl-tRNA aminoacylation"/>
    <property type="evidence" value="ECO:0007669"/>
    <property type="project" value="InterPro"/>
</dbReference>
<dbReference type="FunFam" id="3.40.50.620:FF:000227">
    <property type="entry name" value="Tyrosine--tRNA ligase"/>
    <property type="match status" value="1"/>
</dbReference>
<reference evidence="10" key="1">
    <citation type="submission" date="2021-03" db="EMBL/GenBank/DDBJ databases">
        <authorList>
            <person name="Tagirdzhanova G."/>
        </authorList>
    </citation>
    <scope>NUCLEOTIDE SEQUENCE</scope>
</reference>
<dbReference type="InterPro" id="IPR014729">
    <property type="entry name" value="Rossmann-like_a/b/a_fold"/>
</dbReference>
<evidence type="ECO:0000256" key="7">
    <source>
        <dbReference type="ARBA" id="ARBA00048248"/>
    </source>
</evidence>
<dbReference type="InterPro" id="IPR024088">
    <property type="entry name" value="Tyr-tRNA-ligase_bac-type"/>
</dbReference>
<dbReference type="OrthoDB" id="337870at2759"/>
<dbReference type="Gene3D" id="3.10.290.10">
    <property type="entry name" value="RNA-binding S4 domain"/>
    <property type="match status" value="1"/>
</dbReference>
<keyword evidence="2 8" id="KW-0436">Ligase</keyword>
<evidence type="ECO:0000256" key="8">
    <source>
        <dbReference type="RuleBase" id="RU361234"/>
    </source>
</evidence>
<name>A0A8H3EP19_9LECA</name>
<evidence type="ECO:0000259" key="9">
    <source>
        <dbReference type="Pfam" id="PF16714"/>
    </source>
</evidence>
<dbReference type="NCBIfam" id="TIGR00234">
    <property type="entry name" value="tyrS"/>
    <property type="match status" value="1"/>
</dbReference>
<dbReference type="InterPro" id="IPR032005">
    <property type="entry name" value="TyrRSs_C"/>
</dbReference>
<dbReference type="GO" id="GO:0005524">
    <property type="term" value="F:ATP binding"/>
    <property type="evidence" value="ECO:0007669"/>
    <property type="project" value="UniProtKB-KW"/>
</dbReference>
<evidence type="ECO:0000313" key="10">
    <source>
        <dbReference type="EMBL" id="CAF9907933.1"/>
    </source>
</evidence>
<dbReference type="Pfam" id="PF16714">
    <property type="entry name" value="TyrRSs_C"/>
    <property type="match status" value="1"/>
</dbReference>
<evidence type="ECO:0000313" key="11">
    <source>
        <dbReference type="Proteomes" id="UP000664203"/>
    </source>
</evidence>
<dbReference type="InterPro" id="IPR001412">
    <property type="entry name" value="aa-tRNA-synth_I_CS"/>
</dbReference>
<dbReference type="PANTHER" id="PTHR11766:SF0">
    <property type="entry name" value="TYROSINE--TRNA LIGASE, MITOCHONDRIAL"/>
    <property type="match status" value="1"/>
</dbReference>
<accession>A0A8H3EP19</accession>
<dbReference type="Gene3D" id="3.40.50.620">
    <property type="entry name" value="HUPs"/>
    <property type="match status" value="1"/>
</dbReference>
<keyword evidence="5 8" id="KW-0648">Protein biosynthesis</keyword>
<dbReference type="Gene3D" id="1.10.240.10">
    <property type="entry name" value="Tyrosyl-Transfer RNA Synthetase"/>
    <property type="match status" value="1"/>
</dbReference>
<dbReference type="GO" id="GO:0005739">
    <property type="term" value="C:mitochondrion"/>
    <property type="evidence" value="ECO:0007669"/>
    <property type="project" value="TreeGrafter"/>
</dbReference>